<dbReference type="InterPro" id="IPR045303">
    <property type="entry name" value="ARID_HMGB9-like"/>
</dbReference>
<dbReference type="Gene3D" id="1.10.30.10">
    <property type="entry name" value="High mobility group box domain"/>
    <property type="match status" value="1"/>
</dbReference>
<feature type="non-terminal residue" evidence="5">
    <location>
        <position position="1"/>
    </location>
</feature>
<reference evidence="5 6" key="1">
    <citation type="journal article" date="2021" name="Nat. Plants">
        <title>The Taxus genome provides insights into paclitaxel biosynthesis.</title>
        <authorList>
            <person name="Xiong X."/>
            <person name="Gou J."/>
            <person name="Liao Q."/>
            <person name="Li Y."/>
            <person name="Zhou Q."/>
            <person name="Bi G."/>
            <person name="Li C."/>
            <person name="Du R."/>
            <person name="Wang X."/>
            <person name="Sun T."/>
            <person name="Guo L."/>
            <person name="Liang H."/>
            <person name="Lu P."/>
            <person name="Wu Y."/>
            <person name="Zhang Z."/>
            <person name="Ro D.K."/>
            <person name="Shang Y."/>
            <person name="Huang S."/>
            <person name="Yan J."/>
        </authorList>
    </citation>
    <scope>NUCLEOTIDE SEQUENCE [LARGE SCALE GENOMIC DNA]</scope>
    <source>
        <strain evidence="5">Ta-2019</strain>
    </source>
</reference>
<evidence type="ECO:0000256" key="2">
    <source>
        <dbReference type="SAM" id="MobiDB-lite"/>
    </source>
</evidence>
<dbReference type="PROSITE" id="PS51011">
    <property type="entry name" value="ARID"/>
    <property type="match status" value="1"/>
</dbReference>
<feature type="DNA-binding region" description="HMG box" evidence="1">
    <location>
        <begin position="337"/>
        <end position="404"/>
    </location>
</feature>
<evidence type="ECO:0000259" key="3">
    <source>
        <dbReference type="PROSITE" id="PS50118"/>
    </source>
</evidence>
<dbReference type="GO" id="GO:0003677">
    <property type="term" value="F:DNA binding"/>
    <property type="evidence" value="ECO:0007669"/>
    <property type="project" value="UniProtKB-UniRule"/>
</dbReference>
<evidence type="ECO:0000259" key="4">
    <source>
        <dbReference type="PROSITE" id="PS51011"/>
    </source>
</evidence>
<dbReference type="InterPro" id="IPR009071">
    <property type="entry name" value="HMG_box_dom"/>
</dbReference>
<dbReference type="PANTHER" id="PTHR46691:SF1">
    <property type="entry name" value="AT-RICH INTERACTIVE DOMAIN-CONTAINING PROTEIN 2"/>
    <property type="match status" value="1"/>
</dbReference>
<dbReference type="Gene3D" id="1.10.150.60">
    <property type="entry name" value="ARID DNA-binding domain"/>
    <property type="match status" value="1"/>
</dbReference>
<dbReference type="InterPro" id="IPR001606">
    <property type="entry name" value="ARID_dom"/>
</dbReference>
<feature type="domain" description="HMG box" evidence="3">
    <location>
        <begin position="337"/>
        <end position="404"/>
    </location>
</feature>
<keyword evidence="1" id="KW-0238">DNA-binding</keyword>
<dbReference type="SMART" id="SM00398">
    <property type="entry name" value="HMG"/>
    <property type="match status" value="1"/>
</dbReference>
<dbReference type="PANTHER" id="PTHR46691">
    <property type="entry name" value="HIGH MOBILITY GROUP B PROTEIN 9"/>
    <property type="match status" value="1"/>
</dbReference>
<gene>
    <name evidence="5" type="ORF">KI387_037319</name>
</gene>
<dbReference type="SMART" id="SM01014">
    <property type="entry name" value="ARID"/>
    <property type="match status" value="1"/>
</dbReference>
<dbReference type="Proteomes" id="UP000824469">
    <property type="component" value="Unassembled WGS sequence"/>
</dbReference>
<dbReference type="InterPro" id="IPR036431">
    <property type="entry name" value="ARID_dom_sf"/>
</dbReference>
<dbReference type="SMART" id="SM00501">
    <property type="entry name" value="BRIGHT"/>
    <property type="match status" value="1"/>
</dbReference>
<dbReference type="SUPFAM" id="SSF46774">
    <property type="entry name" value="ARID-like"/>
    <property type="match status" value="1"/>
</dbReference>
<dbReference type="Pfam" id="PF00505">
    <property type="entry name" value="HMG_box"/>
    <property type="match status" value="1"/>
</dbReference>
<evidence type="ECO:0000313" key="6">
    <source>
        <dbReference type="Proteomes" id="UP000824469"/>
    </source>
</evidence>
<comment type="caution">
    <text evidence="5">The sequence shown here is derived from an EMBL/GenBank/DDBJ whole genome shotgun (WGS) entry which is preliminary data.</text>
</comment>
<dbReference type="EMBL" id="JAHRHJ020000007">
    <property type="protein sequence ID" value="KAH9309408.1"/>
    <property type="molecule type" value="Genomic_DNA"/>
</dbReference>
<accession>A0AA38KQR2</accession>
<feature type="domain" description="ARID" evidence="4">
    <location>
        <begin position="103"/>
        <end position="194"/>
    </location>
</feature>
<keyword evidence="6" id="KW-1185">Reference proteome</keyword>
<dbReference type="PROSITE" id="PS50118">
    <property type="entry name" value="HMG_BOX_2"/>
    <property type="match status" value="1"/>
</dbReference>
<dbReference type="AlphaFoldDB" id="A0AA38KQR2"/>
<dbReference type="SUPFAM" id="SSF47095">
    <property type="entry name" value="HMG-box"/>
    <property type="match status" value="1"/>
</dbReference>
<sequence>MEVHCAASSSPQILSLFPQTTMEAEEKMDPQASGLYGNRSGYGEYDLESPTGAFLMHPPDQQVCPRVFQVEPPEQEVYPNVFKVDAADQQVYPSPLAEHEALLANPTYFYSLFNNFHASLGTRLTVPNIGGTELDLHVLYRQVTACGGLEQVIKERRWKEIATALKLPKSIINPSFVLRKHYIDLLYHFEQVHYFGAQGQLSPPPGPLPAPHPSGDSIDNKIQYYPPVNQDQSRRKKKKKADSSEMYGVNPGASIGHIVTGAIDRKFDNGYLVTVVVGSEKLKGVIYHVPTENTVPQHAIVPGLMSNVGCELDAQGLEVQMTEKKKESVRKRDPNAPRRPRNGYNLFYVEQLARLKEIYGQTDRQIKTMVIDMWNRLSDDEKLPYVERGRQDTKRYKIEMKTYTEKMKYQASSEGYNGDNGPDVADQQIEGNGMASYFNDASYDYHVSLEAEADTTSFHEHQQQGFSSGVVGVQVTGHESYSGEDGNVYSVPFPQPQISESGLGNSSHLQQTYDVSGDQCVYQTQSNASQSGIVPCSVTSDQ</sequence>
<dbReference type="InterPro" id="IPR036910">
    <property type="entry name" value="HMG_box_dom_sf"/>
</dbReference>
<keyword evidence="1" id="KW-0539">Nucleus</keyword>
<name>A0AA38KQR2_TAXCH</name>
<organism evidence="5 6">
    <name type="scientific">Taxus chinensis</name>
    <name type="common">Chinese yew</name>
    <name type="synonym">Taxus wallichiana var. chinensis</name>
    <dbReference type="NCBI Taxonomy" id="29808"/>
    <lineage>
        <taxon>Eukaryota</taxon>
        <taxon>Viridiplantae</taxon>
        <taxon>Streptophyta</taxon>
        <taxon>Embryophyta</taxon>
        <taxon>Tracheophyta</taxon>
        <taxon>Spermatophyta</taxon>
        <taxon>Pinopsida</taxon>
        <taxon>Pinidae</taxon>
        <taxon>Conifers II</taxon>
        <taxon>Cupressales</taxon>
        <taxon>Taxaceae</taxon>
        <taxon>Taxus</taxon>
    </lineage>
</organism>
<feature type="compositionally biased region" description="Pro residues" evidence="2">
    <location>
        <begin position="202"/>
        <end position="212"/>
    </location>
</feature>
<dbReference type="OMA" id="QVHYFGA"/>
<dbReference type="CDD" id="cd16872">
    <property type="entry name" value="ARID_HMGB9-like"/>
    <property type="match status" value="1"/>
</dbReference>
<dbReference type="GO" id="GO:0005634">
    <property type="term" value="C:nucleus"/>
    <property type="evidence" value="ECO:0007669"/>
    <property type="project" value="UniProtKB-UniRule"/>
</dbReference>
<evidence type="ECO:0000313" key="5">
    <source>
        <dbReference type="EMBL" id="KAH9309408.1"/>
    </source>
</evidence>
<proteinExistence type="predicted"/>
<dbReference type="Pfam" id="PF01388">
    <property type="entry name" value="ARID"/>
    <property type="match status" value="1"/>
</dbReference>
<evidence type="ECO:0000256" key="1">
    <source>
        <dbReference type="PROSITE-ProRule" id="PRU00267"/>
    </source>
</evidence>
<feature type="region of interest" description="Disordered" evidence="2">
    <location>
        <begin position="200"/>
        <end position="246"/>
    </location>
</feature>
<protein>
    <submittedName>
        <fullName evidence="5">Uncharacterized protein</fullName>
    </submittedName>
</protein>